<dbReference type="RefSeq" id="WP_348711244.1">
    <property type="nucleotide sequence ID" value="NZ_CAXIXY010000003.1"/>
</dbReference>
<feature type="region of interest" description="Disordered" evidence="1">
    <location>
        <begin position="487"/>
        <end position="506"/>
    </location>
</feature>
<organism evidence="2 3">
    <name type="scientific">Tenacibaculum platacis</name>
    <dbReference type="NCBI Taxonomy" id="3137852"/>
    <lineage>
        <taxon>Bacteria</taxon>
        <taxon>Pseudomonadati</taxon>
        <taxon>Bacteroidota</taxon>
        <taxon>Flavobacteriia</taxon>
        <taxon>Flavobacteriales</taxon>
        <taxon>Flavobacteriaceae</taxon>
        <taxon>Tenacibaculum</taxon>
    </lineage>
</organism>
<feature type="compositionally biased region" description="Polar residues" evidence="1">
    <location>
        <begin position="387"/>
        <end position="405"/>
    </location>
</feature>
<evidence type="ECO:0000313" key="3">
    <source>
        <dbReference type="Proteomes" id="UP001497416"/>
    </source>
</evidence>
<dbReference type="EMBL" id="CAXIXY010000003">
    <property type="protein sequence ID" value="CAL2082235.1"/>
    <property type="molecule type" value="Genomic_DNA"/>
</dbReference>
<dbReference type="InterPro" id="IPR045538">
    <property type="entry name" value="CIS_TMP"/>
</dbReference>
<dbReference type="Pfam" id="PF19268">
    <property type="entry name" value="CIS_TMP"/>
    <property type="match status" value="1"/>
</dbReference>
<dbReference type="Proteomes" id="UP001497416">
    <property type="component" value="Unassembled WGS sequence"/>
</dbReference>
<sequence>MRIQEHIINKVVVDINTNTKKVANELKNSIDTFLKEEVFPLLESFFESNSTDDIIKRIPKLSLDIDVNAKDFSLTSEIAKRDFKKKIYDQLQEIMSQPEVHDIEVIESSREKTKVDTFFEFLASGTLSWWNNPSNNFSFSRRDIFEITETSNYSFRFLKVLQTPSQKVRLFNQFFDEELHLLFLGISNTSLALSEVQQELSKTNVFGTNPEIKKELWNCFSEAIVRKDDSIFFELAVQMIHEKENQSQTASVKILKEFLHEITSNKVEVLDSLSIEIKQQLDELVSHGFIENNENETHETNQKLSDKIQNIQGQVDSGLGENQIIQTKESQLDFTSKANGEFSEENHLIDTENARNANQVESNSQDENQEYQEFLSVENSVHDVSNEAKTTTNVNIASNKENTTSDIDKRNSSNEVTRKSEPNKINDESHLKNVQNVQLNKEENRNNNSYQASEIQNTKDENSYQNEHVNLDGGIQKKKQFESYQKEYNREVKRSQRSEKQDKLQKQKLSELKNIKELFKGFNKPKSYIIKNAGLILIHPFLKQFFASCNLLNDKNEIIKPTEAVHLLHYVATKKEKQLESNLIFEKFLCNVPIHQTIERNITLSDELKENAENLLQSIVQNWEILKNSSSDLIRNEFIQRQGKLDLTKDNPHIIIERKTQDILLDKLPWNYSLCKLPWMKTLLFTDW</sequence>
<evidence type="ECO:0000313" key="2">
    <source>
        <dbReference type="EMBL" id="CAL2082235.1"/>
    </source>
</evidence>
<feature type="region of interest" description="Disordered" evidence="1">
    <location>
        <begin position="385"/>
        <end position="432"/>
    </location>
</feature>
<proteinExistence type="predicted"/>
<feature type="compositionally biased region" description="Polar residues" evidence="1">
    <location>
        <begin position="354"/>
        <end position="366"/>
    </location>
</feature>
<keyword evidence="3" id="KW-1185">Reference proteome</keyword>
<protein>
    <submittedName>
        <fullName evidence="2">Uncharacterized protein</fullName>
    </submittedName>
</protein>
<feature type="region of interest" description="Disordered" evidence="1">
    <location>
        <begin position="349"/>
        <end position="368"/>
    </location>
</feature>
<reference evidence="2 3" key="1">
    <citation type="submission" date="2024-05" db="EMBL/GenBank/DDBJ databases">
        <authorList>
            <person name="Duchaud E."/>
        </authorList>
    </citation>
    <scope>NUCLEOTIDE SEQUENCE [LARGE SCALE GENOMIC DNA]</scope>
    <source>
        <strain evidence="2">Ena-SAMPLE-TAB-13-05-2024-13:56:06:370-140302</strain>
    </source>
</reference>
<gene>
    <name evidence="2" type="ORF">T190607A01A_11328</name>
</gene>
<accession>A0ABM9NX04</accession>
<evidence type="ECO:0000256" key="1">
    <source>
        <dbReference type="SAM" id="MobiDB-lite"/>
    </source>
</evidence>
<comment type="caution">
    <text evidence="2">The sequence shown here is derived from an EMBL/GenBank/DDBJ whole genome shotgun (WGS) entry which is preliminary data.</text>
</comment>
<name>A0ABM9NX04_9FLAO</name>
<feature type="compositionally biased region" description="Basic and acidic residues" evidence="1">
    <location>
        <begin position="406"/>
        <end position="431"/>
    </location>
</feature>